<dbReference type="Gene3D" id="3.20.20.70">
    <property type="entry name" value="Aldolase class I"/>
    <property type="match status" value="1"/>
</dbReference>
<keyword evidence="3" id="KW-1185">Reference proteome</keyword>
<evidence type="ECO:0000313" key="3">
    <source>
        <dbReference type="Proteomes" id="UP000622317"/>
    </source>
</evidence>
<evidence type="ECO:0000256" key="1">
    <source>
        <dbReference type="ARBA" id="ARBA00023277"/>
    </source>
</evidence>
<dbReference type="RefSeq" id="WP_191615650.1">
    <property type="nucleotide sequence ID" value="NZ_JACYFG010000006.1"/>
</dbReference>
<dbReference type="PANTHER" id="PTHR31268:SF32">
    <property type="entry name" value="GALACTINOL--SUCROSE GALACTOSYLTRANSFERASE 2-RELATED"/>
    <property type="match status" value="1"/>
</dbReference>
<sequence>MNTVLSVAMLITGFSNALHWENIAHDGNQHWILTHPIHEQRDFDLGALDFPNAKQFYLAKRSGVFWMIPTWSDDLDSHGDTNPGEDLGFIMAQQTDGSCVLLLPLPTPNQRGRLYFDNGLRAGLRSDQTTSAEAAPAFILSHGKDPVELIASSIKVARQHLNTFKLREEKEDPTFIDSLGWCTWDAFYREVTAEKIETGFVQFKKDGHTPGFLIIDDGWQDVSANWGLRSFATNTERFPDGLGELTKTLRDRHQLRWIGVWHTLQGYWGGIDPEGPLADRYELETTRGKMEVFAGWPDQYSIEKRVHVAHESVDAFFHDYYQKLSEQGINLVKVDNQAQLELFSRREDLPENGIRDSYQNGLQSAAIEKLSGNLLHCMSQSSEVYFQLLSGNLVRNSGDFYPKKDEAAQIHHIVQNVFNAAFTSNFCVPDWDMFQTYHRNAKMHAIGRVISGGPVYISDKPELTDHTLLDKLVVGENRILRFSQAGKPLARQFFQDPQSSPELLAVVNQHQGGFGAVAFFNCDTENEQSGRVSLQELTKDIDSEYSIYDYQNHSIRRLSTGEELSCNLSPANAGLFAYAPVLGGTACFGINGKLNGIAAVDSATQTSDNTVVYQLTGSGEILFSSTRMPKSVTVNGAKAEATSALDNNGFTVSVDSFGPIEIVIEMGE</sequence>
<evidence type="ECO:0000313" key="2">
    <source>
        <dbReference type="EMBL" id="MBD5778513.1"/>
    </source>
</evidence>
<dbReference type="InterPro" id="IPR013785">
    <property type="entry name" value="Aldolase_TIM"/>
</dbReference>
<name>A0A927IGC0_9BACT</name>
<keyword evidence="1" id="KW-0119">Carbohydrate metabolism</keyword>
<dbReference type="Pfam" id="PF05691">
    <property type="entry name" value="Raffinose_syn"/>
    <property type="match status" value="2"/>
</dbReference>
<comment type="caution">
    <text evidence="2">The sequence shown here is derived from an EMBL/GenBank/DDBJ whole genome shotgun (WGS) entry which is preliminary data.</text>
</comment>
<accession>A0A927IGC0</accession>
<reference evidence="2" key="1">
    <citation type="submission" date="2020-09" db="EMBL/GenBank/DDBJ databases">
        <title>Pelagicoccus enzymogenes sp. nov. with an EPS production, isolated from marine sediment.</title>
        <authorList>
            <person name="Feng X."/>
        </authorList>
    </citation>
    <scope>NUCLEOTIDE SEQUENCE</scope>
    <source>
        <strain evidence="2">NFK12</strain>
    </source>
</reference>
<gene>
    <name evidence="2" type="ORF">IEN85_03340</name>
</gene>
<organism evidence="2 3">
    <name type="scientific">Pelagicoccus enzymogenes</name>
    <dbReference type="NCBI Taxonomy" id="2773457"/>
    <lineage>
        <taxon>Bacteria</taxon>
        <taxon>Pseudomonadati</taxon>
        <taxon>Verrucomicrobiota</taxon>
        <taxon>Opitutia</taxon>
        <taxon>Puniceicoccales</taxon>
        <taxon>Pelagicoccaceae</taxon>
        <taxon>Pelagicoccus</taxon>
    </lineage>
</organism>
<dbReference type="AlphaFoldDB" id="A0A927IGC0"/>
<dbReference type="InterPro" id="IPR008811">
    <property type="entry name" value="Glycosyl_hydrolases_36"/>
</dbReference>
<dbReference type="PANTHER" id="PTHR31268">
    <property type="match status" value="1"/>
</dbReference>
<protein>
    <recommendedName>
        <fullName evidence="4">Raffinose synthase</fullName>
    </recommendedName>
</protein>
<dbReference type="EMBL" id="JACYFG010000006">
    <property type="protein sequence ID" value="MBD5778513.1"/>
    <property type="molecule type" value="Genomic_DNA"/>
</dbReference>
<dbReference type="Proteomes" id="UP000622317">
    <property type="component" value="Unassembled WGS sequence"/>
</dbReference>
<dbReference type="InterPro" id="IPR017853">
    <property type="entry name" value="GH"/>
</dbReference>
<dbReference type="SUPFAM" id="SSF51445">
    <property type="entry name" value="(Trans)glycosidases"/>
    <property type="match status" value="1"/>
</dbReference>
<evidence type="ECO:0008006" key="4">
    <source>
        <dbReference type="Google" id="ProtNLM"/>
    </source>
</evidence>
<proteinExistence type="predicted"/>